<gene>
    <name evidence="1" type="ORF">A3C11_02125</name>
</gene>
<organism evidence="1 2">
    <name type="scientific">Candidatus Sungbacteria bacterium RIFCSPHIGHO2_02_FULL_49_12</name>
    <dbReference type="NCBI Taxonomy" id="1802271"/>
    <lineage>
        <taxon>Bacteria</taxon>
        <taxon>Candidatus Sungiibacteriota</taxon>
    </lineage>
</organism>
<dbReference type="InterPro" id="IPR013321">
    <property type="entry name" value="Arc_rbn_hlx_hlx"/>
</dbReference>
<evidence type="ECO:0000313" key="2">
    <source>
        <dbReference type="Proteomes" id="UP000177362"/>
    </source>
</evidence>
<dbReference type="EMBL" id="MHQJ01000027">
    <property type="protein sequence ID" value="OHA01070.1"/>
    <property type="molecule type" value="Genomic_DNA"/>
</dbReference>
<dbReference type="Gene3D" id="1.10.1220.10">
    <property type="entry name" value="Met repressor-like"/>
    <property type="match status" value="1"/>
</dbReference>
<reference evidence="1 2" key="1">
    <citation type="journal article" date="2016" name="Nat. Commun.">
        <title>Thousands of microbial genomes shed light on interconnected biogeochemical processes in an aquifer system.</title>
        <authorList>
            <person name="Anantharaman K."/>
            <person name="Brown C.T."/>
            <person name="Hug L.A."/>
            <person name="Sharon I."/>
            <person name="Castelle C.J."/>
            <person name="Probst A.J."/>
            <person name="Thomas B.C."/>
            <person name="Singh A."/>
            <person name="Wilkins M.J."/>
            <person name="Karaoz U."/>
            <person name="Brodie E.L."/>
            <person name="Williams K.H."/>
            <person name="Hubbard S.S."/>
            <person name="Banfield J.F."/>
        </authorList>
    </citation>
    <scope>NUCLEOTIDE SEQUENCE [LARGE SCALE GENOMIC DNA]</scope>
</reference>
<evidence type="ECO:0000313" key="1">
    <source>
        <dbReference type="EMBL" id="OHA01070.1"/>
    </source>
</evidence>
<accession>A0A1G2KNS6</accession>
<dbReference type="AlphaFoldDB" id="A0A1G2KNS6"/>
<dbReference type="Proteomes" id="UP000177362">
    <property type="component" value="Unassembled WGS sequence"/>
</dbReference>
<protein>
    <recommendedName>
        <fullName evidence="3">Damage-inducible protein J</fullName>
    </recommendedName>
</protein>
<proteinExistence type="predicted"/>
<dbReference type="GO" id="GO:0006355">
    <property type="term" value="P:regulation of DNA-templated transcription"/>
    <property type="evidence" value="ECO:0007669"/>
    <property type="project" value="InterPro"/>
</dbReference>
<comment type="caution">
    <text evidence="1">The sequence shown here is derived from an EMBL/GenBank/DDBJ whole genome shotgun (WGS) entry which is preliminary data.</text>
</comment>
<name>A0A1G2KNS6_9BACT</name>
<dbReference type="STRING" id="1802271.A3C11_02125"/>
<evidence type="ECO:0008006" key="3">
    <source>
        <dbReference type="Google" id="ProtNLM"/>
    </source>
</evidence>
<sequence>MKTMINIKADKEVKLEAQRLAKNLGLSLSDVMNASLRNFIRTREVRVSDIPHMTPELERLLARVERDLETGKNLSPLFKTGKEAVRYLEGL</sequence>